<gene>
    <name evidence="2" type="ORF">GCM10008939_22050</name>
</gene>
<dbReference type="Proteomes" id="UP000635726">
    <property type="component" value="Unassembled WGS sequence"/>
</dbReference>
<dbReference type="EMBL" id="BMOE01000006">
    <property type="protein sequence ID" value="GGJ77600.1"/>
    <property type="molecule type" value="Genomic_DNA"/>
</dbReference>
<keyword evidence="3" id="KW-1185">Reference proteome</keyword>
<accession>A0A917PGY2</accession>
<dbReference type="AlphaFoldDB" id="A0A917PGY2"/>
<reference evidence="2" key="1">
    <citation type="journal article" date="2014" name="Int. J. Syst. Evol. Microbiol.">
        <title>Complete genome sequence of Corynebacterium casei LMG S-19264T (=DSM 44701T), isolated from a smear-ripened cheese.</title>
        <authorList>
            <consortium name="US DOE Joint Genome Institute (JGI-PGF)"/>
            <person name="Walter F."/>
            <person name="Albersmeier A."/>
            <person name="Kalinowski J."/>
            <person name="Ruckert C."/>
        </authorList>
    </citation>
    <scope>NUCLEOTIDE SEQUENCE</scope>
    <source>
        <strain evidence="2">JCM 14371</strain>
    </source>
</reference>
<comment type="caution">
    <text evidence="2">The sequence shown here is derived from an EMBL/GenBank/DDBJ whole genome shotgun (WGS) entry which is preliminary data.</text>
</comment>
<evidence type="ECO:0000313" key="2">
    <source>
        <dbReference type="EMBL" id="GGJ77600.1"/>
    </source>
</evidence>
<evidence type="ECO:0000313" key="3">
    <source>
        <dbReference type="Proteomes" id="UP000635726"/>
    </source>
</evidence>
<name>A0A917PGY2_9DEIO</name>
<dbReference type="InterPro" id="IPR036397">
    <property type="entry name" value="RNaseH_sf"/>
</dbReference>
<reference evidence="2" key="2">
    <citation type="submission" date="2020-09" db="EMBL/GenBank/DDBJ databases">
        <authorList>
            <person name="Sun Q."/>
            <person name="Ohkuma M."/>
        </authorList>
    </citation>
    <scope>NUCLEOTIDE SEQUENCE</scope>
    <source>
        <strain evidence="2">JCM 14371</strain>
    </source>
</reference>
<feature type="domain" description="Tc1-like transposase DDE" evidence="1">
    <location>
        <begin position="13"/>
        <end position="105"/>
    </location>
</feature>
<proteinExistence type="predicted"/>
<organism evidence="2 3">
    <name type="scientific">Deinococcus aquiradiocola</name>
    <dbReference type="NCBI Taxonomy" id="393059"/>
    <lineage>
        <taxon>Bacteria</taxon>
        <taxon>Thermotogati</taxon>
        <taxon>Deinococcota</taxon>
        <taxon>Deinococci</taxon>
        <taxon>Deinococcales</taxon>
        <taxon>Deinococcaceae</taxon>
        <taxon>Deinococcus</taxon>
    </lineage>
</organism>
<protein>
    <recommendedName>
        <fullName evidence="1">Tc1-like transposase DDE domain-containing protein</fullName>
    </recommendedName>
</protein>
<dbReference type="Pfam" id="PF13358">
    <property type="entry name" value="DDE_3"/>
    <property type="match status" value="1"/>
</dbReference>
<dbReference type="InterPro" id="IPR038717">
    <property type="entry name" value="Tc1-like_DDE_dom"/>
</dbReference>
<dbReference type="GO" id="GO:0003676">
    <property type="term" value="F:nucleic acid binding"/>
    <property type="evidence" value="ECO:0007669"/>
    <property type="project" value="InterPro"/>
</dbReference>
<sequence>MDFAPGEVLYREVETNTSGADIVAFLERLAQDADPACPTAVVCDRASVHTCALVAAEREGWKARGLILTFLPAYSPELNLMEGCWRQLKYHDLLKRFYEDKPQLRAAVEGASWGRAV</sequence>
<dbReference type="Gene3D" id="3.30.420.10">
    <property type="entry name" value="Ribonuclease H-like superfamily/Ribonuclease H"/>
    <property type="match status" value="1"/>
</dbReference>
<evidence type="ECO:0000259" key="1">
    <source>
        <dbReference type="Pfam" id="PF13358"/>
    </source>
</evidence>